<keyword evidence="3" id="KW-1185">Reference proteome</keyword>
<proteinExistence type="predicted"/>
<dbReference type="InterPro" id="IPR011256">
    <property type="entry name" value="Reg_factor_effector_dom_sf"/>
</dbReference>
<accession>A0A2W1LLY6</accession>
<dbReference type="InterPro" id="IPR010499">
    <property type="entry name" value="AraC_E-bd"/>
</dbReference>
<dbReference type="Proteomes" id="UP000249522">
    <property type="component" value="Unassembled WGS sequence"/>
</dbReference>
<organism evidence="2 3">
    <name type="scientific">Paenibacillus sambharensis</name>
    <dbReference type="NCBI Taxonomy" id="1803190"/>
    <lineage>
        <taxon>Bacteria</taxon>
        <taxon>Bacillati</taxon>
        <taxon>Bacillota</taxon>
        <taxon>Bacilli</taxon>
        <taxon>Bacillales</taxon>
        <taxon>Paenibacillaceae</taxon>
        <taxon>Paenibacillus</taxon>
    </lineage>
</organism>
<protein>
    <submittedName>
        <fullName evidence="2">AraC family transcriptional regulator</fullName>
    </submittedName>
</protein>
<dbReference type="SUPFAM" id="SSF55136">
    <property type="entry name" value="Probable bacterial effector-binding domain"/>
    <property type="match status" value="1"/>
</dbReference>
<dbReference type="EMBL" id="QKRB01000043">
    <property type="protein sequence ID" value="PZD95982.1"/>
    <property type="molecule type" value="Genomic_DNA"/>
</dbReference>
<evidence type="ECO:0000313" key="2">
    <source>
        <dbReference type="EMBL" id="PZD95982.1"/>
    </source>
</evidence>
<evidence type="ECO:0000313" key="3">
    <source>
        <dbReference type="Proteomes" id="UP000249522"/>
    </source>
</evidence>
<feature type="domain" description="AraC effector-binding" evidence="1">
    <location>
        <begin position="2"/>
        <end position="148"/>
    </location>
</feature>
<dbReference type="RefSeq" id="WP_111146727.1">
    <property type="nucleotide sequence ID" value="NZ_QKRB01000043.1"/>
</dbReference>
<reference evidence="2 3" key="1">
    <citation type="submission" date="2018-06" db="EMBL/GenBank/DDBJ databases">
        <title>Paenibacillus imtechensis sp. nov.</title>
        <authorList>
            <person name="Pinnaka A.K."/>
            <person name="Singh H."/>
            <person name="Kaur M."/>
        </authorList>
    </citation>
    <scope>NUCLEOTIDE SEQUENCE [LARGE SCALE GENOMIC DNA]</scope>
    <source>
        <strain evidence="2 3">SMB1</strain>
    </source>
</reference>
<comment type="caution">
    <text evidence="2">The sequence shown here is derived from an EMBL/GenBank/DDBJ whole genome shotgun (WGS) entry which is preliminary data.</text>
</comment>
<sequence>MDNCMLVKKPSLNLVGISYSGPYSTFPDEAIRLQNDFMARKHELNDNVKSAVLFSPYFGNEVFATYWAALETHHMSSVPSGMVQLTIPEHEYAVVTTTNKRIGEGYEQISAWMNEKGLKKHDYALAIEVFFVDAHLDEETVELWIPVRDAEE</sequence>
<evidence type="ECO:0000259" key="1">
    <source>
        <dbReference type="SMART" id="SM00871"/>
    </source>
</evidence>
<dbReference type="SMART" id="SM00871">
    <property type="entry name" value="AraC_E_bind"/>
    <property type="match status" value="1"/>
</dbReference>
<dbReference type="AlphaFoldDB" id="A0A2W1LLY6"/>
<name>A0A2W1LLY6_9BACL</name>
<gene>
    <name evidence="2" type="ORF">DNH61_11160</name>
</gene>
<dbReference type="InterPro" id="IPR029441">
    <property type="entry name" value="Cass2"/>
</dbReference>
<dbReference type="Pfam" id="PF14526">
    <property type="entry name" value="Cass2"/>
    <property type="match status" value="1"/>
</dbReference>
<dbReference type="Gene3D" id="3.20.80.10">
    <property type="entry name" value="Regulatory factor, effector binding domain"/>
    <property type="match status" value="1"/>
</dbReference>
<dbReference type="OrthoDB" id="2734147at2"/>